<name>R7TFJ8_CAPTE</name>
<protein>
    <submittedName>
        <fullName evidence="4 5">Uncharacterized protein</fullName>
    </submittedName>
</protein>
<feature type="compositionally biased region" description="Low complexity" evidence="3">
    <location>
        <begin position="668"/>
        <end position="679"/>
    </location>
</feature>
<organism evidence="4">
    <name type="scientific">Capitella teleta</name>
    <name type="common">Polychaete worm</name>
    <dbReference type="NCBI Taxonomy" id="283909"/>
    <lineage>
        <taxon>Eukaryota</taxon>
        <taxon>Metazoa</taxon>
        <taxon>Spiralia</taxon>
        <taxon>Lophotrochozoa</taxon>
        <taxon>Annelida</taxon>
        <taxon>Polychaeta</taxon>
        <taxon>Sedentaria</taxon>
        <taxon>Scolecida</taxon>
        <taxon>Capitellidae</taxon>
        <taxon>Capitella</taxon>
    </lineage>
</organism>
<feature type="compositionally biased region" description="Low complexity" evidence="3">
    <location>
        <begin position="565"/>
        <end position="578"/>
    </location>
</feature>
<feature type="coiled-coil region" evidence="2">
    <location>
        <begin position="732"/>
        <end position="770"/>
    </location>
</feature>
<evidence type="ECO:0000256" key="3">
    <source>
        <dbReference type="SAM" id="MobiDB-lite"/>
    </source>
</evidence>
<dbReference type="SUPFAM" id="SSF50978">
    <property type="entry name" value="WD40 repeat-like"/>
    <property type="match status" value="1"/>
</dbReference>
<feature type="coiled-coil region" evidence="2">
    <location>
        <begin position="829"/>
        <end position="856"/>
    </location>
</feature>
<dbReference type="OMA" id="TTECCQH"/>
<reference evidence="5" key="3">
    <citation type="submission" date="2015-06" db="UniProtKB">
        <authorList>
            <consortium name="EnsemblMetazoa"/>
        </authorList>
    </citation>
    <scope>IDENTIFICATION</scope>
</reference>
<dbReference type="PANTHER" id="PTHR22874">
    <property type="entry name" value="ACTIVATING MOLECULE IN BECN1-REGULATED AUTOPHAGY PROTEIN 1"/>
    <property type="match status" value="1"/>
</dbReference>
<dbReference type="Proteomes" id="UP000014760">
    <property type="component" value="Unassembled WGS sequence"/>
</dbReference>
<feature type="region of interest" description="Disordered" evidence="3">
    <location>
        <begin position="1132"/>
        <end position="1163"/>
    </location>
</feature>
<dbReference type="EMBL" id="KB310189">
    <property type="protein sequence ID" value="ELT92272.1"/>
    <property type="molecule type" value="Genomic_DNA"/>
</dbReference>
<dbReference type="AlphaFoldDB" id="R7TFJ8"/>
<dbReference type="Pfam" id="PF00400">
    <property type="entry name" value="WD40"/>
    <property type="match status" value="2"/>
</dbReference>
<dbReference type="GO" id="GO:1990756">
    <property type="term" value="F:ubiquitin-like ligase-substrate adaptor activity"/>
    <property type="evidence" value="ECO:0007669"/>
    <property type="project" value="TreeGrafter"/>
</dbReference>
<dbReference type="HOGENOM" id="CLU_008882_0_0_1"/>
<proteinExistence type="predicted"/>
<feature type="repeat" description="WD" evidence="1">
    <location>
        <begin position="80"/>
        <end position="121"/>
    </location>
</feature>
<dbReference type="GO" id="GO:0080008">
    <property type="term" value="C:Cul4-RING E3 ubiquitin ligase complex"/>
    <property type="evidence" value="ECO:0007669"/>
    <property type="project" value="TreeGrafter"/>
</dbReference>
<evidence type="ECO:0000313" key="5">
    <source>
        <dbReference type="EnsemblMetazoa" id="CapteP222604"/>
    </source>
</evidence>
<dbReference type="EnsemblMetazoa" id="CapteT222604">
    <property type="protein sequence ID" value="CapteP222604"/>
    <property type="gene ID" value="CapteG222604"/>
</dbReference>
<dbReference type="PROSITE" id="PS50294">
    <property type="entry name" value="WD_REPEATS_REGION"/>
    <property type="match status" value="1"/>
</dbReference>
<dbReference type="GO" id="GO:0000423">
    <property type="term" value="P:mitophagy"/>
    <property type="evidence" value="ECO:0007669"/>
    <property type="project" value="TreeGrafter"/>
</dbReference>
<keyword evidence="1" id="KW-0853">WD repeat</keyword>
<dbReference type="OrthoDB" id="6363363at2759"/>
<dbReference type="InterPro" id="IPR036322">
    <property type="entry name" value="WD40_repeat_dom_sf"/>
</dbReference>
<accession>R7TFJ8</accession>
<dbReference type="SMART" id="SM00320">
    <property type="entry name" value="WD40"/>
    <property type="match status" value="4"/>
</dbReference>
<feature type="compositionally biased region" description="Low complexity" evidence="3">
    <location>
        <begin position="1132"/>
        <end position="1143"/>
    </location>
</feature>
<dbReference type="InterPro" id="IPR015943">
    <property type="entry name" value="WD40/YVTN_repeat-like_dom_sf"/>
</dbReference>
<gene>
    <name evidence="4" type="ORF">CAPTEDRAFT_222604</name>
</gene>
<dbReference type="GO" id="GO:0000045">
    <property type="term" value="P:autophagosome assembly"/>
    <property type="evidence" value="ECO:0007669"/>
    <property type="project" value="TreeGrafter"/>
</dbReference>
<feature type="repeat" description="WD" evidence="1">
    <location>
        <begin position="122"/>
        <end position="157"/>
    </location>
</feature>
<reference evidence="4 6" key="2">
    <citation type="journal article" date="2013" name="Nature">
        <title>Insights into bilaterian evolution from three spiralian genomes.</title>
        <authorList>
            <person name="Simakov O."/>
            <person name="Marletaz F."/>
            <person name="Cho S.J."/>
            <person name="Edsinger-Gonzales E."/>
            <person name="Havlak P."/>
            <person name="Hellsten U."/>
            <person name="Kuo D.H."/>
            <person name="Larsson T."/>
            <person name="Lv J."/>
            <person name="Arendt D."/>
            <person name="Savage R."/>
            <person name="Osoegawa K."/>
            <person name="de Jong P."/>
            <person name="Grimwood J."/>
            <person name="Chapman J.A."/>
            <person name="Shapiro H."/>
            <person name="Aerts A."/>
            <person name="Otillar R.P."/>
            <person name="Terry A.Y."/>
            <person name="Boore J.L."/>
            <person name="Grigoriev I.V."/>
            <person name="Lindberg D.R."/>
            <person name="Seaver E.C."/>
            <person name="Weisblat D.A."/>
            <person name="Putnam N.H."/>
            <person name="Rokhsar D.S."/>
        </authorList>
    </citation>
    <scope>NUCLEOTIDE SEQUENCE</scope>
    <source>
        <strain evidence="4 6">I ESC-2004</strain>
    </source>
</reference>
<dbReference type="EMBL" id="AMQN01013396">
    <property type="status" value="NOT_ANNOTATED_CDS"/>
    <property type="molecule type" value="Genomic_DNA"/>
</dbReference>
<keyword evidence="6" id="KW-1185">Reference proteome</keyword>
<dbReference type="Gene3D" id="2.130.10.10">
    <property type="entry name" value="YVTN repeat-like/Quinoprotein amine dehydrogenase"/>
    <property type="match status" value="1"/>
</dbReference>
<dbReference type="PROSITE" id="PS50082">
    <property type="entry name" value="WD_REPEATS_2"/>
    <property type="match status" value="2"/>
</dbReference>
<dbReference type="PANTHER" id="PTHR22874:SF1">
    <property type="entry name" value="ACTIVATING MOLECULE IN BECN1-REGULATED AUTOPHAGY PROTEIN 1"/>
    <property type="match status" value="1"/>
</dbReference>
<reference evidence="6" key="1">
    <citation type="submission" date="2012-12" db="EMBL/GenBank/DDBJ databases">
        <authorList>
            <person name="Hellsten U."/>
            <person name="Grimwood J."/>
            <person name="Chapman J.A."/>
            <person name="Shapiro H."/>
            <person name="Aerts A."/>
            <person name="Otillar R.P."/>
            <person name="Terry A.Y."/>
            <person name="Boore J.L."/>
            <person name="Simakov O."/>
            <person name="Marletaz F."/>
            <person name="Cho S.-J."/>
            <person name="Edsinger-Gonzales E."/>
            <person name="Havlak P."/>
            <person name="Kuo D.-H."/>
            <person name="Larsson T."/>
            <person name="Lv J."/>
            <person name="Arendt D."/>
            <person name="Savage R."/>
            <person name="Osoegawa K."/>
            <person name="de Jong P."/>
            <person name="Lindberg D.R."/>
            <person name="Seaver E.C."/>
            <person name="Weisblat D.A."/>
            <person name="Putnam N.H."/>
            <person name="Grigoriev I.V."/>
            <person name="Rokhsar D.S."/>
        </authorList>
    </citation>
    <scope>NUCLEOTIDE SEQUENCE</scope>
    <source>
        <strain evidence="6">I ESC-2004</strain>
    </source>
</reference>
<feature type="region of interest" description="Disordered" evidence="3">
    <location>
        <begin position="1096"/>
        <end position="1117"/>
    </location>
</feature>
<dbReference type="STRING" id="283909.R7TFJ8"/>
<evidence type="ECO:0000313" key="6">
    <source>
        <dbReference type="Proteomes" id="UP000014760"/>
    </source>
</evidence>
<evidence type="ECO:0000256" key="2">
    <source>
        <dbReference type="SAM" id="Coils"/>
    </source>
</evidence>
<feature type="region of interest" description="Disordered" evidence="3">
    <location>
        <begin position="558"/>
        <end position="585"/>
    </location>
</feature>
<keyword evidence="2" id="KW-0175">Coiled coil</keyword>
<feature type="region of interest" description="Disordered" evidence="3">
    <location>
        <begin position="627"/>
        <end position="727"/>
    </location>
</feature>
<sequence>MHMLLLGYLHRALCCCRLRWISMLQEVSSGEAKAESTLGESALSLPLTVARRDEEEVARAVRALLEDKATLPNKNLPCELSGQTRSTLLVAFSPDGTRLASTHCDHTVRITEIRTGKCSHILTGHPRTPWSIAYHPSSNDILATGCLAGEVRIWDLRGGGSEVWCTEENVSITSLAFHPVDQVLVIALANELLFWDWTQQSEPFTRCKTAHSYEKVRWVKFDPCGHRLFTGIANSATIHADEEDIGYIGEEGAFNVNPPVPRERRTFYSQQYRAIVEEISQRTRERVAPYPAANDNHAPSARFLNALSTSRPLSLSPHHMASLSDARSYAQRTSTLNLRSSASVHSLHGLLSESNPLPIPLEADPSAPQLPDPRVFPPLGIMGTTTSQLTVPGVPSTRADAGNLPVSSALSSSRSLSFRENSAIGAVTVVAGSSPSTTSTAPSAATPVAAPRSTAFFNMGPGGTTLRPQGGLLSVSSLASVSTTSTVSSRPSTGYLSTAASSSAAVAGDDALSSSSGPHGPLCPLACRICAPFERLDRNSNSLPRHSLRLREMLVVPSRVSRSTSGSPLPSNAAAASPHSRRQPHRLSSIIENEVRHTLDQVRSRRIDLSETLRNLDQLRHELAAPRVTPYVPPNPPDRYDEEIEVSDWPDSRSVNDNDDVDSMITEAGSRGSASSPASNVTGVDDSSRSSVAGDDPMDEESELDALSVGSNDSSAPPLSDEPDLGSFGVYSAELENRVNELDQRVSEIQRRLNERMRALSNERSRTSANAAWSSRLQYQQMTAQRRRDRFVRMRAHLEDIRSRYSSRPAETRRESSDVISRRERILRLRAVHQDIQNMRQEIARRRQQVRDSERAWHRLQRRNLHPHYSSSILDDAVNNEGNEGLQAAVNRVIAGAYLASGGDISVANNIGNQTHRIQQWDFSKCLIPDISNSECNIVVPHCKIHNDANCDISRDGTLLTTFVPSNRGFPDDTLLAVFSLMPDTLGQCLYTKSFGPNAISLSLSPLNNFVLVGLASRRLTCPLNPKQMVAQVYKLVKPKAGEDSTDHICDIMHPCDSDIRAPVSINSARWLPGVGEGLAYGTNRGDLHIYRPGFEQEEKRSSPVSGGASNGNPAEGVSLRRDLMQMLGLTVPHTTSTSTQTVHRVRRTASTQTDSLGQHDDH</sequence>
<dbReference type="InterPro" id="IPR001680">
    <property type="entry name" value="WD40_rpt"/>
</dbReference>
<evidence type="ECO:0000256" key="1">
    <source>
        <dbReference type="PROSITE-ProRule" id="PRU00221"/>
    </source>
</evidence>
<dbReference type="InterPro" id="IPR052596">
    <property type="entry name" value="AMBRA1_autophagy"/>
</dbReference>
<evidence type="ECO:0000313" key="4">
    <source>
        <dbReference type="EMBL" id="ELT92272.1"/>
    </source>
</evidence>